<protein>
    <submittedName>
        <fullName evidence="3">Trp biosynthesis-associated membrane protein</fullName>
    </submittedName>
</protein>
<keyword evidence="2" id="KW-0812">Transmembrane</keyword>
<evidence type="ECO:0000256" key="1">
    <source>
        <dbReference type="SAM" id="MobiDB-lite"/>
    </source>
</evidence>
<keyword evidence="2" id="KW-0472">Membrane</keyword>
<dbReference type="Pfam" id="PF09534">
    <property type="entry name" value="Trp_oprn_chp"/>
    <property type="match status" value="1"/>
</dbReference>
<keyword evidence="2" id="KW-1133">Transmembrane helix</keyword>
<feature type="transmembrane region" description="Helical" evidence="2">
    <location>
        <begin position="119"/>
        <end position="141"/>
    </location>
</feature>
<name>A0ABR9W258_9MICO</name>
<organism evidence="3 4">
    <name type="scientific">Brachybacterium epidermidis</name>
    <dbReference type="NCBI Taxonomy" id="2781983"/>
    <lineage>
        <taxon>Bacteria</taxon>
        <taxon>Bacillati</taxon>
        <taxon>Actinomycetota</taxon>
        <taxon>Actinomycetes</taxon>
        <taxon>Micrococcales</taxon>
        <taxon>Dermabacteraceae</taxon>
        <taxon>Brachybacterium</taxon>
    </lineage>
</organism>
<feature type="transmembrane region" description="Helical" evidence="2">
    <location>
        <begin position="69"/>
        <end position="88"/>
    </location>
</feature>
<sequence>MVLVGLAASLALAGTTALEWIRATAPDLTGTVIDVSVTGQEAAPGVLALALVGVAASVASALSSRWLRWVTGSVLLAAGAGAAVLALGTSLDPEAASRAGVARATGVLGGEVHATAGSWPLLALVPAVLVAAAGVAVLTVGGRWSSGSRYRSAAVKAPTGPAALPQEDPAAAWDALTRGEDPTAGDDEPSRPDVAE</sequence>
<keyword evidence="4" id="KW-1185">Reference proteome</keyword>
<proteinExistence type="predicted"/>
<dbReference type="Proteomes" id="UP000644727">
    <property type="component" value="Unassembled WGS sequence"/>
</dbReference>
<evidence type="ECO:0000313" key="3">
    <source>
        <dbReference type="EMBL" id="MBE9404529.1"/>
    </source>
</evidence>
<accession>A0ABR9W258</accession>
<evidence type="ECO:0000313" key="4">
    <source>
        <dbReference type="Proteomes" id="UP000644727"/>
    </source>
</evidence>
<dbReference type="InterPro" id="IPR019051">
    <property type="entry name" value="Trp_biosyn_TM_oprn/chp"/>
</dbReference>
<reference evidence="3 4" key="1">
    <citation type="submission" date="2020-10" db="EMBL/GenBank/DDBJ databases">
        <title>Draft genome and description of Brachybacterium epidermidis sp nov.</title>
        <authorList>
            <person name="Boxberger M."/>
            <person name="La Scola B."/>
        </authorList>
    </citation>
    <scope>NUCLEOTIDE SEQUENCE [LARGE SCALE GENOMIC DNA]</scope>
    <source>
        <strain evidence="3 4">Marseille-Q2903</strain>
    </source>
</reference>
<gene>
    <name evidence="3" type="ORF">IOE58_10175</name>
</gene>
<feature type="transmembrane region" description="Helical" evidence="2">
    <location>
        <begin position="41"/>
        <end position="62"/>
    </location>
</feature>
<feature type="region of interest" description="Disordered" evidence="1">
    <location>
        <begin position="156"/>
        <end position="196"/>
    </location>
</feature>
<dbReference type="EMBL" id="JADEYR010000011">
    <property type="protein sequence ID" value="MBE9404529.1"/>
    <property type="molecule type" value="Genomic_DNA"/>
</dbReference>
<evidence type="ECO:0000256" key="2">
    <source>
        <dbReference type="SAM" id="Phobius"/>
    </source>
</evidence>
<comment type="caution">
    <text evidence="3">The sequence shown here is derived from an EMBL/GenBank/DDBJ whole genome shotgun (WGS) entry which is preliminary data.</text>
</comment>